<sequence>MRMYSDEFGKLWLKLSKELKNQMEVGLAPTITEGQLNVLELLLVHERMKPSDLIEYLSTTPAAVTTLLDRMEKAELITRIRDEKDRRIVWIHVTGKGKAECERGRGIREELLDSYLNRVSAHNQKLLIYLLGKVAN</sequence>
<keyword evidence="1 3" id="KW-0238">DNA-binding</keyword>
<dbReference type="PANTHER" id="PTHR33164:SF43">
    <property type="entry name" value="HTH-TYPE TRANSCRIPTIONAL REPRESSOR YETL"/>
    <property type="match status" value="1"/>
</dbReference>
<dbReference type="SMART" id="SM00347">
    <property type="entry name" value="HTH_MARR"/>
    <property type="match status" value="1"/>
</dbReference>
<dbReference type="PROSITE" id="PS50995">
    <property type="entry name" value="HTH_MARR_2"/>
    <property type="match status" value="1"/>
</dbReference>
<dbReference type="SUPFAM" id="SSF46785">
    <property type="entry name" value="Winged helix' DNA-binding domain"/>
    <property type="match status" value="1"/>
</dbReference>
<name>A0ABU1NRC9_9BACL</name>
<proteinExistence type="predicted"/>
<dbReference type="InterPro" id="IPR036388">
    <property type="entry name" value="WH-like_DNA-bd_sf"/>
</dbReference>
<dbReference type="PRINTS" id="PR00598">
    <property type="entry name" value="HTHMARR"/>
</dbReference>
<organism evidence="3 4">
    <name type="scientific">Paenibacillus qinlingensis</name>
    <dbReference type="NCBI Taxonomy" id="1837343"/>
    <lineage>
        <taxon>Bacteria</taxon>
        <taxon>Bacillati</taxon>
        <taxon>Bacillota</taxon>
        <taxon>Bacilli</taxon>
        <taxon>Bacillales</taxon>
        <taxon>Paenibacillaceae</taxon>
        <taxon>Paenibacillus</taxon>
    </lineage>
</organism>
<reference evidence="3 4" key="1">
    <citation type="submission" date="2023-07" db="EMBL/GenBank/DDBJ databases">
        <title>Sorghum-associated microbial communities from plants grown in Nebraska, USA.</title>
        <authorList>
            <person name="Schachtman D."/>
        </authorList>
    </citation>
    <scope>NUCLEOTIDE SEQUENCE [LARGE SCALE GENOMIC DNA]</scope>
    <source>
        <strain evidence="3 4">CC258</strain>
    </source>
</reference>
<protein>
    <submittedName>
        <fullName evidence="3">DNA-binding MarR family transcriptional regulator</fullName>
    </submittedName>
</protein>
<dbReference type="InterPro" id="IPR039422">
    <property type="entry name" value="MarR/SlyA-like"/>
</dbReference>
<evidence type="ECO:0000313" key="4">
    <source>
        <dbReference type="Proteomes" id="UP001267290"/>
    </source>
</evidence>
<dbReference type="InterPro" id="IPR000835">
    <property type="entry name" value="HTH_MarR-typ"/>
</dbReference>
<dbReference type="InterPro" id="IPR036390">
    <property type="entry name" value="WH_DNA-bd_sf"/>
</dbReference>
<evidence type="ECO:0000313" key="3">
    <source>
        <dbReference type="EMBL" id="MDR6549572.1"/>
    </source>
</evidence>
<feature type="domain" description="HTH marR-type" evidence="2">
    <location>
        <begin position="1"/>
        <end position="136"/>
    </location>
</feature>
<gene>
    <name evidence="3" type="ORF">J2736_000755</name>
</gene>
<dbReference type="Gene3D" id="1.10.10.10">
    <property type="entry name" value="Winged helix-like DNA-binding domain superfamily/Winged helix DNA-binding domain"/>
    <property type="match status" value="1"/>
</dbReference>
<dbReference type="EMBL" id="JAVDSB010000001">
    <property type="protein sequence ID" value="MDR6549572.1"/>
    <property type="molecule type" value="Genomic_DNA"/>
</dbReference>
<dbReference type="GO" id="GO:0003677">
    <property type="term" value="F:DNA binding"/>
    <property type="evidence" value="ECO:0007669"/>
    <property type="project" value="UniProtKB-KW"/>
</dbReference>
<evidence type="ECO:0000259" key="2">
    <source>
        <dbReference type="PROSITE" id="PS50995"/>
    </source>
</evidence>
<evidence type="ECO:0000256" key="1">
    <source>
        <dbReference type="ARBA" id="ARBA00023125"/>
    </source>
</evidence>
<dbReference type="Pfam" id="PF01047">
    <property type="entry name" value="MarR"/>
    <property type="match status" value="1"/>
</dbReference>
<accession>A0ABU1NRC9</accession>
<dbReference type="Proteomes" id="UP001267290">
    <property type="component" value="Unassembled WGS sequence"/>
</dbReference>
<comment type="caution">
    <text evidence="3">The sequence shown here is derived from an EMBL/GenBank/DDBJ whole genome shotgun (WGS) entry which is preliminary data.</text>
</comment>
<dbReference type="PANTHER" id="PTHR33164">
    <property type="entry name" value="TRANSCRIPTIONAL REGULATOR, MARR FAMILY"/>
    <property type="match status" value="1"/>
</dbReference>
<keyword evidence="4" id="KW-1185">Reference proteome</keyword>